<gene>
    <name evidence="1" type="ORF">BGZ97_009867</name>
</gene>
<accession>A0A9P6UDZ5</accession>
<keyword evidence="2" id="KW-1185">Reference proteome</keyword>
<protein>
    <submittedName>
        <fullName evidence="1">Uncharacterized protein</fullName>
    </submittedName>
</protein>
<dbReference type="EMBL" id="JAAAIN010004888">
    <property type="protein sequence ID" value="KAG0277565.1"/>
    <property type="molecule type" value="Genomic_DNA"/>
</dbReference>
<evidence type="ECO:0000313" key="1">
    <source>
        <dbReference type="EMBL" id="KAG0277565.1"/>
    </source>
</evidence>
<reference evidence="1" key="1">
    <citation type="journal article" date="2020" name="Fungal Divers.">
        <title>Resolving the Mortierellaceae phylogeny through synthesis of multi-gene phylogenetics and phylogenomics.</title>
        <authorList>
            <person name="Vandepol N."/>
            <person name="Liber J."/>
            <person name="Desiro A."/>
            <person name="Na H."/>
            <person name="Kennedy M."/>
            <person name="Barry K."/>
            <person name="Grigoriev I.V."/>
            <person name="Miller A.N."/>
            <person name="O'Donnell K."/>
            <person name="Stajich J.E."/>
            <person name="Bonito G."/>
        </authorList>
    </citation>
    <scope>NUCLEOTIDE SEQUENCE</scope>
    <source>
        <strain evidence="1">NVP60</strain>
    </source>
</reference>
<evidence type="ECO:0000313" key="2">
    <source>
        <dbReference type="Proteomes" id="UP000823405"/>
    </source>
</evidence>
<feature type="non-terminal residue" evidence="1">
    <location>
        <position position="73"/>
    </location>
</feature>
<dbReference type="Proteomes" id="UP000823405">
    <property type="component" value="Unassembled WGS sequence"/>
</dbReference>
<proteinExistence type="predicted"/>
<comment type="caution">
    <text evidence="1">The sequence shown here is derived from an EMBL/GenBank/DDBJ whole genome shotgun (WGS) entry which is preliminary data.</text>
</comment>
<organism evidence="1 2">
    <name type="scientific">Linnemannia gamsii</name>
    <dbReference type="NCBI Taxonomy" id="64522"/>
    <lineage>
        <taxon>Eukaryota</taxon>
        <taxon>Fungi</taxon>
        <taxon>Fungi incertae sedis</taxon>
        <taxon>Mucoromycota</taxon>
        <taxon>Mortierellomycotina</taxon>
        <taxon>Mortierellomycetes</taxon>
        <taxon>Mortierellales</taxon>
        <taxon>Mortierellaceae</taxon>
        <taxon>Linnemannia</taxon>
    </lineage>
</organism>
<dbReference type="AlphaFoldDB" id="A0A9P6UDZ5"/>
<name>A0A9P6UDZ5_9FUNG</name>
<dbReference type="OrthoDB" id="2446503at2759"/>
<sequence length="73" mass="8154">MGIRGLPKELHECGGLAGCSCKDTGKATHVDFLSRFFRLLNARAFKIVQQHAKTRALHSQTEPALELLFETEE</sequence>